<dbReference type="SMART" id="SM00327">
    <property type="entry name" value="VWA"/>
    <property type="match status" value="1"/>
</dbReference>
<feature type="domain" description="VWFA" evidence="2">
    <location>
        <begin position="164"/>
        <end position="355"/>
    </location>
</feature>
<accession>A0ABV8WYM9</accession>
<dbReference type="EMBL" id="JBHSDT010000009">
    <property type="protein sequence ID" value="MFC4404982.1"/>
    <property type="molecule type" value="Genomic_DNA"/>
</dbReference>
<protein>
    <submittedName>
        <fullName evidence="3">VWA domain-containing protein</fullName>
    </submittedName>
</protein>
<feature type="coiled-coil region" evidence="1">
    <location>
        <begin position="414"/>
        <end position="467"/>
    </location>
</feature>
<evidence type="ECO:0000313" key="3">
    <source>
        <dbReference type="EMBL" id="MFC4404982.1"/>
    </source>
</evidence>
<evidence type="ECO:0000256" key="1">
    <source>
        <dbReference type="SAM" id="Coils"/>
    </source>
</evidence>
<comment type="caution">
    <text evidence="3">The sequence shown here is derived from an EMBL/GenBank/DDBJ whole genome shotgun (WGS) entry which is preliminary data.</text>
</comment>
<proteinExistence type="predicted"/>
<dbReference type="Gene3D" id="3.40.50.410">
    <property type="entry name" value="von Willebrand factor, type A domain"/>
    <property type="match status" value="1"/>
</dbReference>
<dbReference type="RefSeq" id="WP_390254220.1">
    <property type="nucleotide sequence ID" value="NZ_JBHSDT010000009.1"/>
</dbReference>
<keyword evidence="4" id="KW-1185">Reference proteome</keyword>
<sequence>MKRVILILSFILLIACSEDEDVNSKVGEKTGDQEIAESADPSKSAITNEIADISLASDINTLKQLPAGVLTENISYEEDTERILFGLDELDGTYQEELKDAIAPIVNESSEPELIAKSLIYFAGSPTLSKIITELDNFEPNFKEPLLPRPQKVEKDGVEEGESYAYILMDASSSMLLESEGTQRMHIARKAVSSFAQTIGESSQVSLIAFGHKGDDSDKGKDVSCSEIEEIYSLSDYDDEQFTQSVDSVEAKGWTPLAAAIEKVDELSSAIEGNVTVYIVSDGVETCDGDPVKAAESFAGKTENKTVNIIGFQVDAEAEAQLTKVAEAGQGEYFSANNGEELLSTIEYEWLPSTIELTWAPVNMTPNGFAITHERQRVDGLSYGLEYSLKRENHRFETVLHLLIEEGILSESLMKQIEDILSKREEEILTLNEQLRETKREAVDNKADEIKEEVNAWVEEMEALKESVQ</sequence>
<reference evidence="4" key="1">
    <citation type="journal article" date="2019" name="Int. J. Syst. Evol. Microbiol.">
        <title>The Global Catalogue of Microorganisms (GCM) 10K type strain sequencing project: providing services to taxonomists for standard genome sequencing and annotation.</title>
        <authorList>
            <consortium name="The Broad Institute Genomics Platform"/>
            <consortium name="The Broad Institute Genome Sequencing Center for Infectious Disease"/>
            <person name="Wu L."/>
            <person name="Ma J."/>
        </authorList>
    </citation>
    <scope>NUCLEOTIDE SEQUENCE [LARGE SCALE GENOMIC DNA]</scope>
    <source>
        <strain evidence="4">CCUG 37865</strain>
    </source>
</reference>
<dbReference type="Pfam" id="PF00092">
    <property type="entry name" value="VWA"/>
    <property type="match status" value="1"/>
</dbReference>
<dbReference type="InterPro" id="IPR036465">
    <property type="entry name" value="vWFA_dom_sf"/>
</dbReference>
<dbReference type="InterPro" id="IPR002035">
    <property type="entry name" value="VWF_A"/>
</dbReference>
<evidence type="ECO:0000313" key="4">
    <source>
        <dbReference type="Proteomes" id="UP001595882"/>
    </source>
</evidence>
<organism evidence="3 4">
    <name type="scientific">Gracilibacillus xinjiangensis</name>
    <dbReference type="NCBI Taxonomy" id="1193282"/>
    <lineage>
        <taxon>Bacteria</taxon>
        <taxon>Bacillati</taxon>
        <taxon>Bacillota</taxon>
        <taxon>Bacilli</taxon>
        <taxon>Bacillales</taxon>
        <taxon>Bacillaceae</taxon>
        <taxon>Gracilibacillus</taxon>
    </lineage>
</organism>
<name>A0ABV8WYM9_9BACI</name>
<evidence type="ECO:0000259" key="2">
    <source>
        <dbReference type="PROSITE" id="PS50234"/>
    </source>
</evidence>
<keyword evidence="1" id="KW-0175">Coiled coil</keyword>
<dbReference type="PROSITE" id="PS50234">
    <property type="entry name" value="VWFA"/>
    <property type="match status" value="1"/>
</dbReference>
<dbReference type="PROSITE" id="PS51257">
    <property type="entry name" value="PROKAR_LIPOPROTEIN"/>
    <property type="match status" value="1"/>
</dbReference>
<gene>
    <name evidence="3" type="ORF">ACFOY7_18080</name>
</gene>
<dbReference type="SUPFAM" id="SSF53300">
    <property type="entry name" value="vWA-like"/>
    <property type="match status" value="1"/>
</dbReference>
<dbReference type="Proteomes" id="UP001595882">
    <property type="component" value="Unassembled WGS sequence"/>
</dbReference>